<keyword evidence="8" id="KW-1185">Reference proteome</keyword>
<dbReference type="InterPro" id="IPR005828">
    <property type="entry name" value="MFS_sugar_transport-like"/>
</dbReference>
<evidence type="ECO:0000256" key="1">
    <source>
        <dbReference type="ARBA" id="ARBA00004370"/>
    </source>
</evidence>
<dbReference type="GO" id="GO:0022857">
    <property type="term" value="F:transmembrane transporter activity"/>
    <property type="evidence" value="ECO:0007669"/>
    <property type="project" value="InterPro"/>
</dbReference>
<evidence type="ECO:0000313" key="7">
    <source>
        <dbReference type="EMBL" id="RTE68413.1"/>
    </source>
</evidence>
<feature type="transmembrane region" description="Helical" evidence="5">
    <location>
        <begin position="57"/>
        <end position="74"/>
    </location>
</feature>
<name>A0A430KYF4_9HYPO</name>
<dbReference type="EMBL" id="MIKF01000870">
    <property type="protein sequence ID" value="RTE68413.1"/>
    <property type="molecule type" value="Genomic_DNA"/>
</dbReference>
<dbReference type="Pfam" id="PF00083">
    <property type="entry name" value="Sugar_tr"/>
    <property type="match status" value="1"/>
</dbReference>
<protein>
    <recommendedName>
        <fullName evidence="9">EamA domain-containing protein</fullName>
    </recommendedName>
</protein>
<evidence type="ECO:0000256" key="5">
    <source>
        <dbReference type="SAM" id="Phobius"/>
    </source>
</evidence>
<dbReference type="InterPro" id="IPR036259">
    <property type="entry name" value="MFS_trans_sf"/>
</dbReference>
<accession>A0A430KYF4</accession>
<dbReference type="Gene3D" id="1.20.1250.20">
    <property type="entry name" value="MFS general substrate transporter like domains"/>
    <property type="match status" value="1"/>
</dbReference>
<feature type="signal peptide" evidence="6">
    <location>
        <begin position="1"/>
        <end position="23"/>
    </location>
</feature>
<comment type="subcellular location">
    <subcellularLocation>
        <location evidence="1">Membrane</location>
    </subcellularLocation>
</comment>
<dbReference type="Proteomes" id="UP000287124">
    <property type="component" value="Unassembled WGS sequence"/>
</dbReference>
<evidence type="ECO:0008006" key="9">
    <source>
        <dbReference type="Google" id="ProtNLM"/>
    </source>
</evidence>
<evidence type="ECO:0000256" key="2">
    <source>
        <dbReference type="ARBA" id="ARBA00022692"/>
    </source>
</evidence>
<evidence type="ECO:0000256" key="6">
    <source>
        <dbReference type="SAM" id="SignalP"/>
    </source>
</evidence>
<evidence type="ECO:0000256" key="4">
    <source>
        <dbReference type="ARBA" id="ARBA00023136"/>
    </source>
</evidence>
<evidence type="ECO:0000256" key="3">
    <source>
        <dbReference type="ARBA" id="ARBA00022989"/>
    </source>
</evidence>
<dbReference type="AlphaFoldDB" id="A0A430KYF4"/>
<feature type="chain" id="PRO_5019319798" description="EamA domain-containing protein" evidence="6">
    <location>
        <begin position="24"/>
        <end position="83"/>
    </location>
</feature>
<reference evidence="7 8" key="1">
    <citation type="submission" date="2017-06" db="EMBL/GenBank/DDBJ databases">
        <title>Comparative genomic analysis of Ambrosia Fusariam Clade fungi.</title>
        <authorList>
            <person name="Stajich J.E."/>
            <person name="Carrillo J."/>
            <person name="Kijimoto T."/>
            <person name="Eskalen A."/>
            <person name="O'Donnell K."/>
            <person name="Kasson M."/>
        </authorList>
    </citation>
    <scope>NUCLEOTIDE SEQUENCE [LARGE SCALE GENOMIC DNA]</scope>
    <source>
        <strain evidence="7 8">UCR1854</strain>
    </source>
</reference>
<sequence length="83" mass="8844">IGLLLWNAFCSVGGIFLIDRIGAQKPLMAGASPTVVLFGTLSGLLCLSDEHPNETGYAIGVVVVLGLMIPAYKCHPKVLRYSR</sequence>
<feature type="transmembrane region" description="Helical" evidence="5">
    <location>
        <begin position="27"/>
        <end position="45"/>
    </location>
</feature>
<organism evidence="7 8">
    <name type="scientific">Fusarium euwallaceae</name>
    <dbReference type="NCBI Taxonomy" id="1147111"/>
    <lineage>
        <taxon>Eukaryota</taxon>
        <taxon>Fungi</taxon>
        <taxon>Dikarya</taxon>
        <taxon>Ascomycota</taxon>
        <taxon>Pezizomycotina</taxon>
        <taxon>Sordariomycetes</taxon>
        <taxon>Hypocreomycetidae</taxon>
        <taxon>Hypocreales</taxon>
        <taxon>Nectriaceae</taxon>
        <taxon>Fusarium</taxon>
        <taxon>Fusarium solani species complex</taxon>
    </lineage>
</organism>
<keyword evidence="4 5" id="KW-0472">Membrane</keyword>
<keyword evidence="6" id="KW-0732">Signal</keyword>
<feature type="non-terminal residue" evidence="7">
    <location>
        <position position="1"/>
    </location>
</feature>
<keyword evidence="3 5" id="KW-1133">Transmembrane helix</keyword>
<keyword evidence="2 5" id="KW-0812">Transmembrane</keyword>
<proteinExistence type="predicted"/>
<dbReference type="GO" id="GO:0016020">
    <property type="term" value="C:membrane"/>
    <property type="evidence" value="ECO:0007669"/>
    <property type="project" value="UniProtKB-SubCell"/>
</dbReference>
<gene>
    <name evidence="7" type="ORF">BHE90_017209</name>
</gene>
<evidence type="ECO:0000313" key="8">
    <source>
        <dbReference type="Proteomes" id="UP000287124"/>
    </source>
</evidence>
<comment type="caution">
    <text evidence="7">The sequence shown here is derived from an EMBL/GenBank/DDBJ whole genome shotgun (WGS) entry which is preliminary data.</text>
</comment>